<name>A0A225DSW2_9BACT</name>
<keyword evidence="2" id="KW-0812">Transmembrane</keyword>
<dbReference type="EMBL" id="NIDE01000008">
    <property type="protein sequence ID" value="OWK40259.1"/>
    <property type="molecule type" value="Genomic_DNA"/>
</dbReference>
<feature type="transmembrane region" description="Helical" evidence="2">
    <location>
        <begin position="209"/>
        <end position="233"/>
    </location>
</feature>
<gene>
    <name evidence="3" type="ORF">FRUB_05178</name>
</gene>
<feature type="transmembrane region" description="Helical" evidence="2">
    <location>
        <begin position="427"/>
        <end position="446"/>
    </location>
</feature>
<feature type="transmembrane region" description="Helical" evidence="2">
    <location>
        <begin position="144"/>
        <end position="165"/>
    </location>
</feature>
<feature type="transmembrane region" description="Helical" evidence="2">
    <location>
        <begin position="404"/>
        <end position="421"/>
    </location>
</feature>
<proteinExistence type="predicted"/>
<evidence type="ECO:0000256" key="2">
    <source>
        <dbReference type="SAM" id="Phobius"/>
    </source>
</evidence>
<reference evidence="4" key="1">
    <citation type="submission" date="2017-06" db="EMBL/GenBank/DDBJ databases">
        <title>Genome analysis of Fimbriiglobus ruber SP5, the first member of the order Planctomycetales with confirmed chitinolytic capability.</title>
        <authorList>
            <person name="Ravin N.V."/>
            <person name="Rakitin A.L."/>
            <person name="Ivanova A.A."/>
            <person name="Beletsky A.V."/>
            <person name="Kulichevskaya I.S."/>
            <person name="Mardanov A.V."/>
            <person name="Dedysh S.N."/>
        </authorList>
    </citation>
    <scope>NUCLEOTIDE SEQUENCE [LARGE SCALE GENOMIC DNA]</scope>
    <source>
        <strain evidence="4">SP5</strain>
    </source>
</reference>
<organism evidence="3 4">
    <name type="scientific">Fimbriiglobus ruber</name>
    <dbReference type="NCBI Taxonomy" id="1908690"/>
    <lineage>
        <taxon>Bacteria</taxon>
        <taxon>Pseudomonadati</taxon>
        <taxon>Planctomycetota</taxon>
        <taxon>Planctomycetia</taxon>
        <taxon>Gemmatales</taxon>
        <taxon>Gemmataceae</taxon>
        <taxon>Fimbriiglobus</taxon>
    </lineage>
</organism>
<protein>
    <recommendedName>
        <fullName evidence="5">Glycosyltransferase RgtA/B/C/D-like domain-containing protein</fullName>
    </recommendedName>
</protein>
<dbReference type="Proteomes" id="UP000214646">
    <property type="component" value="Unassembled WGS sequence"/>
</dbReference>
<keyword evidence="4" id="KW-1185">Reference proteome</keyword>
<evidence type="ECO:0000313" key="3">
    <source>
        <dbReference type="EMBL" id="OWK40259.1"/>
    </source>
</evidence>
<feature type="transmembrane region" description="Helical" evidence="2">
    <location>
        <begin position="240"/>
        <end position="259"/>
    </location>
</feature>
<feature type="region of interest" description="Disordered" evidence="1">
    <location>
        <begin position="459"/>
        <end position="478"/>
    </location>
</feature>
<feature type="transmembrane region" description="Helical" evidence="2">
    <location>
        <begin position="320"/>
        <end position="339"/>
    </location>
</feature>
<evidence type="ECO:0008006" key="5">
    <source>
        <dbReference type="Google" id="ProtNLM"/>
    </source>
</evidence>
<accession>A0A225DSW2</accession>
<comment type="caution">
    <text evidence="3">The sequence shown here is derived from an EMBL/GenBank/DDBJ whole genome shotgun (WGS) entry which is preliminary data.</text>
</comment>
<keyword evidence="2" id="KW-1133">Transmembrane helix</keyword>
<feature type="transmembrane region" description="Helical" evidence="2">
    <location>
        <begin position="376"/>
        <end position="397"/>
    </location>
</feature>
<feature type="transmembrane region" description="Helical" evidence="2">
    <location>
        <begin position="346"/>
        <end position="364"/>
    </location>
</feature>
<keyword evidence="2" id="KW-0472">Membrane</keyword>
<dbReference type="AlphaFoldDB" id="A0A225DSW2"/>
<sequence>MVVVAVVLAVVGAGDHAGAWNDGSRLAAVESLVDRGTFAIDDSIYVRVPPTVDGMPRPYADTPPALNITGTLDKLLIDGRFYSDKTPVLSVLMAGLYRVWLAAGGPHAAERPDLFCWFLTLATSGLAYVLAVACVVRLGRVLGLTGGIGAAFPAAFAFATFAAVYSRVVNSHVVLLAVAAGLCLALARATRDGVTEWDRWGRPVVIGLLAGFAYAIDFGLAPGFVLGTLGYCIATYRRTLPVALVVLGMLPWVVAHHALNYAVGGTFVPANAVPQYLQWPSVNGLPGSPFTEGIMTGGLKHSPAGFVLYAADMLFGKKGFFLHNLPLLLVPGGACLLWLRRKPDRAAVGFALAVCGLGWLAYAANSTNLSGQCCSVRWFVPFLAPEFWIVGLVLRHFPRYRPDLLWLTLCGTGEGILMFWAGPWTPWMVPGYWGWVAVALVGWGVVRYRNRERKTCETADEESAHGMTQVGAGSHPAP</sequence>
<feature type="transmembrane region" description="Helical" evidence="2">
    <location>
        <begin position="115"/>
        <end position="138"/>
    </location>
</feature>
<evidence type="ECO:0000256" key="1">
    <source>
        <dbReference type="SAM" id="MobiDB-lite"/>
    </source>
</evidence>
<evidence type="ECO:0000313" key="4">
    <source>
        <dbReference type="Proteomes" id="UP000214646"/>
    </source>
</evidence>
<feature type="transmembrane region" description="Helical" evidence="2">
    <location>
        <begin position="172"/>
        <end position="189"/>
    </location>
</feature>